<evidence type="ECO:0000313" key="3">
    <source>
        <dbReference type="Proteomes" id="UP001469365"/>
    </source>
</evidence>
<evidence type="ECO:0000313" key="2">
    <source>
        <dbReference type="EMBL" id="MEK8126821.1"/>
    </source>
</evidence>
<dbReference type="GO" id="GO:0016779">
    <property type="term" value="F:nucleotidyltransferase activity"/>
    <property type="evidence" value="ECO:0007669"/>
    <property type="project" value="UniProtKB-KW"/>
</dbReference>
<accession>A0ABU9DDA4</accession>
<gene>
    <name evidence="2" type="ORF">WMW72_02760</name>
</gene>
<name>A0ABU9DDA4_9BACL</name>
<dbReference type="Pfam" id="PF00899">
    <property type="entry name" value="ThiF"/>
    <property type="match status" value="1"/>
</dbReference>
<evidence type="ECO:0000259" key="1">
    <source>
        <dbReference type="Pfam" id="PF00899"/>
    </source>
</evidence>
<comment type="caution">
    <text evidence="2">The sequence shown here is derived from an EMBL/GenBank/DDBJ whole genome shotgun (WGS) entry which is preliminary data.</text>
</comment>
<dbReference type="Proteomes" id="UP001469365">
    <property type="component" value="Unassembled WGS sequence"/>
</dbReference>
<dbReference type="PANTHER" id="PTHR10953">
    <property type="entry name" value="UBIQUITIN-ACTIVATING ENZYME E1"/>
    <property type="match status" value="1"/>
</dbReference>
<feature type="domain" description="THIF-type NAD/FAD binding fold" evidence="1">
    <location>
        <begin position="19"/>
        <end position="258"/>
    </location>
</feature>
<proteinExistence type="predicted"/>
<protein>
    <submittedName>
        <fullName evidence="2">ThiF family adenylyltransferase</fullName>
    </submittedName>
</protein>
<dbReference type="InterPro" id="IPR045886">
    <property type="entry name" value="ThiF/MoeB/HesA"/>
</dbReference>
<reference evidence="2 3" key="1">
    <citation type="submission" date="2024-04" db="EMBL/GenBank/DDBJ databases">
        <title>draft genome sequnece of Paenibacillus filicis.</title>
        <authorList>
            <person name="Kim D.-U."/>
        </authorList>
    </citation>
    <scope>NUCLEOTIDE SEQUENCE [LARGE SCALE GENOMIC DNA]</scope>
    <source>
        <strain evidence="2 3">KACC14197</strain>
    </source>
</reference>
<dbReference type="CDD" id="cd00757">
    <property type="entry name" value="ThiF_MoeB_HesA_family"/>
    <property type="match status" value="1"/>
</dbReference>
<sequence length="356" mass="39037">MNTPHDLLPPQLDIDRERYSRQILFSPIGEEGQAKLLQSRVAIVGMGALGTVLANHMARSGVGFIRLIDRDFVERSNLQRQMLYDEADALASSPKAEAGAARLRQANSGIRIEPLVVDLNRTNAEELLTDVDLILDGSDNFAVRFLINDVSVKHGIPWIYGGAVSSRGVSLTIRPGETPCLRCLFGQPPDQGTAETCDTAGVIGPLIHTVASHQAVEALKLLVGAHSALSPKMAHWDVWYNQYAGIDVSGARKAECPCCGLRSFEYLDAFVDEDTIQSLCGRNSVQIQPSRPLKLSLPDWESKLAPVGRVERNPFLLKLHLDDQLTLVLFPDGRLIVQGTDDPVMAKSLYSRYIGM</sequence>
<dbReference type="EMBL" id="JBBPCC010000001">
    <property type="protein sequence ID" value="MEK8126821.1"/>
    <property type="molecule type" value="Genomic_DNA"/>
</dbReference>
<dbReference type="InterPro" id="IPR000594">
    <property type="entry name" value="ThiF_NAD_FAD-bd"/>
</dbReference>
<keyword evidence="2" id="KW-0548">Nucleotidyltransferase</keyword>
<dbReference type="Gene3D" id="3.40.50.720">
    <property type="entry name" value="NAD(P)-binding Rossmann-like Domain"/>
    <property type="match status" value="1"/>
</dbReference>
<keyword evidence="3" id="KW-1185">Reference proteome</keyword>
<dbReference type="SUPFAM" id="SSF69572">
    <property type="entry name" value="Activating enzymes of the ubiquitin-like proteins"/>
    <property type="match status" value="1"/>
</dbReference>
<dbReference type="PANTHER" id="PTHR10953:SF102">
    <property type="entry name" value="ADENYLYLTRANSFERASE AND SULFURTRANSFERASE MOCS3"/>
    <property type="match status" value="1"/>
</dbReference>
<dbReference type="RefSeq" id="WP_341413865.1">
    <property type="nucleotide sequence ID" value="NZ_JBBPCC010000001.1"/>
</dbReference>
<dbReference type="InterPro" id="IPR035985">
    <property type="entry name" value="Ubiquitin-activating_enz"/>
</dbReference>
<keyword evidence="2" id="KW-0808">Transferase</keyword>
<organism evidence="2 3">
    <name type="scientific">Paenibacillus filicis</name>
    <dbReference type="NCBI Taxonomy" id="669464"/>
    <lineage>
        <taxon>Bacteria</taxon>
        <taxon>Bacillati</taxon>
        <taxon>Bacillota</taxon>
        <taxon>Bacilli</taxon>
        <taxon>Bacillales</taxon>
        <taxon>Paenibacillaceae</taxon>
        <taxon>Paenibacillus</taxon>
    </lineage>
</organism>